<evidence type="ECO:0000259" key="12">
    <source>
        <dbReference type="Pfam" id="PF03407"/>
    </source>
</evidence>
<dbReference type="InterPro" id="IPR010547">
    <property type="entry name" value="TOM20_imprt_rcpt"/>
</dbReference>
<evidence type="ECO:0000256" key="4">
    <source>
        <dbReference type="ARBA" id="ARBA00022448"/>
    </source>
</evidence>
<evidence type="ECO:0000256" key="8">
    <source>
        <dbReference type="ARBA" id="ARBA00022989"/>
    </source>
</evidence>
<keyword evidence="10" id="KW-0472">Membrane</keyword>
<keyword evidence="4" id="KW-0813">Transport</keyword>
<dbReference type="SUPFAM" id="SSF48452">
    <property type="entry name" value="TPR-like"/>
    <property type="match status" value="1"/>
</dbReference>
<keyword evidence="6" id="KW-1000">Mitochondrion outer membrane</keyword>
<feature type="domain" description="Nucleotide-diphospho-sugar transferase" evidence="12">
    <location>
        <begin position="98"/>
        <end position="254"/>
    </location>
</feature>
<dbReference type="PANTHER" id="PTHR32409:SF3">
    <property type="entry name" value="MITOCHONDRIAL IMPORT RECEPTOR SUBUNIT TOM20-1-RELATED"/>
    <property type="match status" value="1"/>
</dbReference>
<comment type="similarity">
    <text evidence="3">Belongs to the Tom20 family.</text>
</comment>
<comment type="function">
    <text evidence="1">Central component of the receptor complex responsible for the recognition and translocation of cytosolically synthesized mitochondrial preproteins. Together with TOM22 functions as the transit peptide receptor at the surface of the mitochondrion outer membrane and facilitates the movement of preproteins into the translocation pore.</text>
</comment>
<evidence type="ECO:0000256" key="5">
    <source>
        <dbReference type="ARBA" id="ARBA00022692"/>
    </source>
</evidence>
<keyword evidence="14" id="KW-1185">Reference proteome</keyword>
<evidence type="ECO:0000256" key="1">
    <source>
        <dbReference type="ARBA" id="ARBA00003450"/>
    </source>
</evidence>
<dbReference type="GO" id="GO:0005742">
    <property type="term" value="C:mitochondrial outer membrane translocase complex"/>
    <property type="evidence" value="ECO:0007669"/>
    <property type="project" value="InterPro"/>
</dbReference>
<protein>
    <recommendedName>
        <fullName evidence="12">Nucleotide-diphospho-sugar transferase domain-containing protein</fullName>
    </recommendedName>
</protein>
<dbReference type="PANTHER" id="PTHR32409">
    <property type="entry name" value="MITOCHONDRIAL IMPORT RECEPTOR SUBUNIT TOM20-1-RELATED"/>
    <property type="match status" value="1"/>
</dbReference>
<feature type="compositionally biased region" description="Polar residues" evidence="11">
    <location>
        <begin position="401"/>
        <end position="411"/>
    </location>
</feature>
<organism evidence="13 14">
    <name type="scientific">Microthlaspi erraticum</name>
    <dbReference type="NCBI Taxonomy" id="1685480"/>
    <lineage>
        <taxon>Eukaryota</taxon>
        <taxon>Viridiplantae</taxon>
        <taxon>Streptophyta</taxon>
        <taxon>Embryophyta</taxon>
        <taxon>Tracheophyta</taxon>
        <taxon>Spermatophyta</taxon>
        <taxon>Magnoliopsida</taxon>
        <taxon>eudicotyledons</taxon>
        <taxon>Gunneridae</taxon>
        <taxon>Pentapetalae</taxon>
        <taxon>rosids</taxon>
        <taxon>malvids</taxon>
        <taxon>Brassicales</taxon>
        <taxon>Brassicaceae</taxon>
        <taxon>Coluteocarpeae</taxon>
        <taxon>Microthlaspi</taxon>
    </lineage>
</organism>
<evidence type="ECO:0000256" key="9">
    <source>
        <dbReference type="ARBA" id="ARBA00023128"/>
    </source>
</evidence>
<dbReference type="InterPro" id="IPR011990">
    <property type="entry name" value="TPR-like_helical_dom_sf"/>
</dbReference>
<evidence type="ECO:0000256" key="6">
    <source>
        <dbReference type="ARBA" id="ARBA00022787"/>
    </source>
</evidence>
<dbReference type="AlphaFoldDB" id="A0A6D2KS50"/>
<evidence type="ECO:0000256" key="7">
    <source>
        <dbReference type="ARBA" id="ARBA00022927"/>
    </source>
</evidence>
<gene>
    <name evidence="13" type="ORF">MERR_LOCUS42412</name>
</gene>
<dbReference type="Gene3D" id="1.25.40.10">
    <property type="entry name" value="Tetratricopeptide repeat domain"/>
    <property type="match status" value="1"/>
</dbReference>
<comment type="subcellular location">
    <subcellularLocation>
        <location evidence="2">Mitochondrion outer membrane</location>
        <topology evidence="2">Single-pass membrane protein</topology>
    </subcellularLocation>
</comment>
<dbReference type="OrthoDB" id="540503at2759"/>
<dbReference type="Pfam" id="PF06552">
    <property type="entry name" value="TOM20_plant"/>
    <property type="match status" value="1"/>
</dbReference>
<evidence type="ECO:0000313" key="13">
    <source>
        <dbReference type="EMBL" id="CAA7055176.1"/>
    </source>
</evidence>
<keyword evidence="9" id="KW-0496">Mitochondrion</keyword>
<sequence>MRIVRIVKLPYFVICCLLLIILRLLSHHPSCAPYMSTIRGTQVSYIEPKSLGLQSLLKEAATEDRTVIITMVDREWAKPESLLDLFLESFRNGERTKHLLNHLIVVALDDKALQYCLRAHPHCYLHRDSRSKFESLNPDGLVAGWRKRALVKDILDLGYNMVFTEADVLWLRNPLLHCHPYDSFSVACGFSSSGHQAAENTGGFFYAKSNDETVDMLNILNVERVVYPTTGNQSLCDILKRKDVIQGLHLKSEIESLMFFEHSRKAAEATYIKNPLDADNLTRWGGALLELSQFQNPEGSKQMLHDAILKLEEALIIDPKKHNALWSVGNAHTSYGFMTPDQVAREHFDKATHYFQRAVDEQPENEHYRRSLQLASKAPELHTEVHKHGSGPQSLGGVAGPSSTTASGSKTMKQKKNSDLKYDVLGWVILAVGIVTWIQFAKSQMPPAPPRQ</sequence>
<keyword evidence="5" id="KW-0812">Transmembrane</keyword>
<dbReference type="InterPro" id="IPR005069">
    <property type="entry name" value="Nucl-diP-sugar_transferase"/>
</dbReference>
<evidence type="ECO:0000256" key="10">
    <source>
        <dbReference type="ARBA" id="ARBA00023136"/>
    </source>
</evidence>
<evidence type="ECO:0000256" key="2">
    <source>
        <dbReference type="ARBA" id="ARBA00004572"/>
    </source>
</evidence>
<dbReference type="EMBL" id="CACVBM020001607">
    <property type="protein sequence ID" value="CAA7055176.1"/>
    <property type="molecule type" value="Genomic_DNA"/>
</dbReference>
<dbReference type="GO" id="GO:0015031">
    <property type="term" value="P:protein transport"/>
    <property type="evidence" value="ECO:0007669"/>
    <property type="project" value="UniProtKB-KW"/>
</dbReference>
<feature type="region of interest" description="Disordered" evidence="11">
    <location>
        <begin position="380"/>
        <end position="415"/>
    </location>
</feature>
<accession>A0A6D2KS50</accession>
<evidence type="ECO:0000256" key="3">
    <source>
        <dbReference type="ARBA" id="ARBA00005792"/>
    </source>
</evidence>
<dbReference type="GO" id="GO:0045040">
    <property type="term" value="P:protein insertion into mitochondrial outer membrane"/>
    <property type="evidence" value="ECO:0007669"/>
    <property type="project" value="InterPro"/>
</dbReference>
<evidence type="ECO:0000313" key="14">
    <source>
        <dbReference type="Proteomes" id="UP000467841"/>
    </source>
</evidence>
<dbReference type="Pfam" id="PF03407">
    <property type="entry name" value="Nucleotid_trans"/>
    <property type="match status" value="1"/>
</dbReference>
<comment type="caution">
    <text evidence="13">The sequence shown here is derived from an EMBL/GenBank/DDBJ whole genome shotgun (WGS) entry which is preliminary data.</text>
</comment>
<keyword evidence="7" id="KW-0653">Protein transport</keyword>
<evidence type="ECO:0000256" key="11">
    <source>
        <dbReference type="SAM" id="MobiDB-lite"/>
    </source>
</evidence>
<name>A0A6D2KS50_9BRAS</name>
<reference evidence="13" key="1">
    <citation type="submission" date="2020-01" db="EMBL/GenBank/DDBJ databases">
        <authorList>
            <person name="Mishra B."/>
        </authorList>
    </citation>
    <scope>NUCLEOTIDE SEQUENCE [LARGE SCALE GENOMIC DNA]</scope>
</reference>
<proteinExistence type="inferred from homology"/>
<keyword evidence="8" id="KW-1133">Transmembrane helix</keyword>
<dbReference type="Proteomes" id="UP000467841">
    <property type="component" value="Unassembled WGS sequence"/>
</dbReference>